<dbReference type="EMBL" id="HBGZ01006695">
    <property type="protein sequence ID" value="CAD9584757.1"/>
    <property type="molecule type" value="Transcribed_RNA"/>
</dbReference>
<keyword evidence="3" id="KW-1185">Reference proteome</keyword>
<dbReference type="AlphaFoldDB" id="A0A7S2KT89"/>
<reference evidence="1" key="1">
    <citation type="submission" date="2021-01" db="EMBL/GenBank/DDBJ databases">
        <authorList>
            <person name="Corre E."/>
            <person name="Pelletier E."/>
            <person name="Niang G."/>
            <person name="Scheremetjew M."/>
            <person name="Finn R."/>
            <person name="Kale V."/>
            <person name="Holt S."/>
            <person name="Cochrane G."/>
            <person name="Meng A."/>
            <person name="Brown T."/>
            <person name="Cohen L."/>
        </authorList>
    </citation>
    <scope>NUCLEOTIDE SEQUENCE</scope>
    <source>
        <strain evidence="1">SM1012Den-03</strain>
    </source>
</reference>
<evidence type="ECO:0000313" key="2">
    <source>
        <dbReference type="EMBL" id="KAK1733002.1"/>
    </source>
</evidence>
<evidence type="ECO:0000313" key="1">
    <source>
        <dbReference type="EMBL" id="CAD9584757.1"/>
    </source>
</evidence>
<dbReference type="InterPro" id="IPR032710">
    <property type="entry name" value="NTF2-like_dom_sf"/>
</dbReference>
<proteinExistence type="predicted"/>
<gene>
    <name evidence="2" type="ORF">QTG54_016333</name>
    <name evidence="1" type="ORF">SMAR0320_LOCUS4705</name>
</gene>
<dbReference type="Gene3D" id="3.10.450.50">
    <property type="match status" value="1"/>
</dbReference>
<sequence>MRQSIYYTALAGCALSSDALNVFAPLKPPSKTYAGPPPSKVNTESWLDVLQYDEPPKFDVLAKSIEFANCKTFDEIGDFFAEDYVFRGPIIGPITSDDVRNAQEGFNIQNAYPNLETRPFGFTIDPDNAYRCYWFERWEGTNTEGVKLGPMDLPPTNNDIKLPTHIMSANWTPEGKIKYACLSNPLDRFEGTTNGAGAVFGLLVGAGVQSGNVSVGSSALRFQQRLFHAIGGFGRNWSVEEKIPKWWKSKARGADPNDNPNDM</sequence>
<dbReference type="EMBL" id="JATAAI010000055">
    <property type="protein sequence ID" value="KAK1733002.1"/>
    <property type="molecule type" value="Genomic_DNA"/>
</dbReference>
<evidence type="ECO:0000313" key="3">
    <source>
        <dbReference type="Proteomes" id="UP001224775"/>
    </source>
</evidence>
<dbReference type="Proteomes" id="UP001224775">
    <property type="component" value="Unassembled WGS sequence"/>
</dbReference>
<reference evidence="2" key="2">
    <citation type="submission" date="2023-06" db="EMBL/GenBank/DDBJ databases">
        <title>Survivors Of The Sea: Transcriptome response of Skeletonema marinoi to long-term dormancy.</title>
        <authorList>
            <person name="Pinder M.I.M."/>
            <person name="Kourtchenko O."/>
            <person name="Robertson E.K."/>
            <person name="Larsson T."/>
            <person name="Maumus F."/>
            <person name="Osuna-Cruz C.M."/>
            <person name="Vancaester E."/>
            <person name="Stenow R."/>
            <person name="Vandepoele K."/>
            <person name="Ploug H."/>
            <person name="Bruchert V."/>
            <person name="Godhe A."/>
            <person name="Topel M."/>
        </authorList>
    </citation>
    <scope>NUCLEOTIDE SEQUENCE</scope>
    <source>
        <strain evidence="2">R05AC</strain>
    </source>
</reference>
<name>A0A7S2KT89_9STRA</name>
<organism evidence="1">
    <name type="scientific">Skeletonema marinoi</name>
    <dbReference type="NCBI Taxonomy" id="267567"/>
    <lineage>
        <taxon>Eukaryota</taxon>
        <taxon>Sar</taxon>
        <taxon>Stramenopiles</taxon>
        <taxon>Ochrophyta</taxon>
        <taxon>Bacillariophyta</taxon>
        <taxon>Coscinodiscophyceae</taxon>
        <taxon>Thalassiosirophycidae</taxon>
        <taxon>Thalassiosirales</taxon>
        <taxon>Skeletonemataceae</taxon>
        <taxon>Skeletonema</taxon>
        <taxon>Skeletonema marinoi-dohrnii complex</taxon>
    </lineage>
</organism>
<accession>A0A7S2KT89</accession>
<dbReference type="SUPFAM" id="SSF54427">
    <property type="entry name" value="NTF2-like"/>
    <property type="match status" value="1"/>
</dbReference>
<protein>
    <submittedName>
        <fullName evidence="1">Uncharacterized protein</fullName>
    </submittedName>
</protein>